<gene>
    <name evidence="8" type="ORF">AXG93_3671s1000</name>
</gene>
<evidence type="ECO:0000256" key="4">
    <source>
        <dbReference type="ARBA" id="ARBA00023163"/>
    </source>
</evidence>
<dbReference type="EMBL" id="LVLJ01000837">
    <property type="protein sequence ID" value="OAE32381.1"/>
    <property type="molecule type" value="Genomic_DNA"/>
</dbReference>
<keyword evidence="3" id="KW-0238">DNA-binding</keyword>
<protein>
    <recommendedName>
        <fullName evidence="7">WRKY domain-containing protein</fullName>
    </recommendedName>
</protein>
<evidence type="ECO:0000256" key="5">
    <source>
        <dbReference type="ARBA" id="ARBA00023242"/>
    </source>
</evidence>
<dbReference type="AlphaFoldDB" id="A0A176WIF8"/>
<dbReference type="GO" id="GO:0005634">
    <property type="term" value="C:nucleus"/>
    <property type="evidence" value="ECO:0007669"/>
    <property type="project" value="UniProtKB-SubCell"/>
</dbReference>
<feature type="region of interest" description="Disordered" evidence="6">
    <location>
        <begin position="238"/>
        <end position="257"/>
    </location>
</feature>
<comment type="subcellular location">
    <subcellularLocation>
        <location evidence="1">Nucleus</location>
    </subcellularLocation>
</comment>
<dbReference type="Pfam" id="PF10533">
    <property type="entry name" value="Plant_zn_clust"/>
    <property type="match status" value="1"/>
</dbReference>
<keyword evidence="2" id="KW-0805">Transcription regulation</keyword>
<reference evidence="8" key="1">
    <citation type="submission" date="2016-03" db="EMBL/GenBank/DDBJ databases">
        <title>Mechanisms controlling the formation of the plant cell surface in tip-growing cells are functionally conserved among land plants.</title>
        <authorList>
            <person name="Honkanen S."/>
            <person name="Jones V.A."/>
            <person name="Morieri G."/>
            <person name="Champion C."/>
            <person name="Hetherington A.J."/>
            <person name="Kelly S."/>
            <person name="Saint-Marcoux D."/>
            <person name="Proust H."/>
            <person name="Prescott H."/>
            <person name="Dolan L."/>
        </authorList>
    </citation>
    <scope>NUCLEOTIDE SEQUENCE [LARGE SCALE GENOMIC DNA]</scope>
    <source>
        <tissue evidence="8">Whole gametophyte</tissue>
    </source>
</reference>
<feature type="domain" description="WRKY" evidence="7">
    <location>
        <begin position="295"/>
        <end position="361"/>
    </location>
</feature>
<proteinExistence type="predicted"/>
<feature type="region of interest" description="Disordered" evidence="6">
    <location>
        <begin position="134"/>
        <end position="161"/>
    </location>
</feature>
<evidence type="ECO:0000313" key="8">
    <source>
        <dbReference type="EMBL" id="OAE32381.1"/>
    </source>
</evidence>
<dbReference type="SUPFAM" id="SSF118290">
    <property type="entry name" value="WRKY DNA-binding domain"/>
    <property type="match status" value="1"/>
</dbReference>
<dbReference type="InterPro" id="IPR003657">
    <property type="entry name" value="WRKY_dom"/>
</dbReference>
<dbReference type="InterPro" id="IPR018872">
    <property type="entry name" value="Zn-cluster-dom"/>
</dbReference>
<dbReference type="FunFam" id="2.20.25.80:FF:000004">
    <property type="entry name" value="WRKY transcription factor 65"/>
    <property type="match status" value="1"/>
</dbReference>
<evidence type="ECO:0000256" key="1">
    <source>
        <dbReference type="ARBA" id="ARBA00004123"/>
    </source>
</evidence>
<keyword evidence="4" id="KW-0804">Transcription</keyword>
<name>A0A176WIF8_MARPO</name>
<dbReference type="Pfam" id="PF03106">
    <property type="entry name" value="WRKY"/>
    <property type="match status" value="1"/>
</dbReference>
<keyword evidence="5" id="KW-0539">Nucleus</keyword>
<dbReference type="Proteomes" id="UP000077202">
    <property type="component" value="Unassembled WGS sequence"/>
</dbReference>
<dbReference type="InterPro" id="IPR044810">
    <property type="entry name" value="WRKY_plant"/>
</dbReference>
<dbReference type="SMART" id="SM00774">
    <property type="entry name" value="WRKY"/>
    <property type="match status" value="1"/>
</dbReference>
<sequence length="395" mass="42904">MLEVRHYTGRDHNVAEAARVGLENAQRLLQILSQKQTGQGFEDDSAIAEAVAAATISKFKKVVSLLSRTGHARFRRGPPNPFSANLAGLPGAAYTEAPNYQFVENLSPASVTPPYSPPTSSDLALQQLSASARQFLPSQSTSSGGASSGPADPSSGPTLQRQLHHQVLRHSQSQQDMHLKSEMLMGKAPSLSLDNSLTSAPVSNTTKSLLSSLSIDGTVVNGVVNGVLNDKSVIMPHQSLPPSRARNNQVTSSKRKCTKTDEAGGKCATLGRCHCSKRRKQRVKKIIKVPAISSKLADIPPDDYSWRKYGQKPIKGSPHPRGYYKCSSQRGCPARKHVERFLDDPSMLTVTYEGEHTHPRQKLSYRFFGGIVTRLLHNKTHLGKVASLSLQIADT</sequence>
<keyword evidence="9" id="KW-1185">Reference proteome</keyword>
<comment type="caution">
    <text evidence="8">The sequence shown here is derived from an EMBL/GenBank/DDBJ whole genome shotgun (WGS) entry which is preliminary data.</text>
</comment>
<dbReference type="PANTHER" id="PTHR31282">
    <property type="entry name" value="WRKY TRANSCRIPTION FACTOR 21-RELATED"/>
    <property type="match status" value="1"/>
</dbReference>
<evidence type="ECO:0000256" key="3">
    <source>
        <dbReference type="ARBA" id="ARBA00023125"/>
    </source>
</evidence>
<organism evidence="8 9">
    <name type="scientific">Marchantia polymorpha subsp. ruderalis</name>
    <dbReference type="NCBI Taxonomy" id="1480154"/>
    <lineage>
        <taxon>Eukaryota</taxon>
        <taxon>Viridiplantae</taxon>
        <taxon>Streptophyta</taxon>
        <taxon>Embryophyta</taxon>
        <taxon>Marchantiophyta</taxon>
        <taxon>Marchantiopsida</taxon>
        <taxon>Marchantiidae</taxon>
        <taxon>Marchantiales</taxon>
        <taxon>Marchantiaceae</taxon>
        <taxon>Marchantia</taxon>
    </lineage>
</organism>
<evidence type="ECO:0000259" key="7">
    <source>
        <dbReference type="PROSITE" id="PS50811"/>
    </source>
</evidence>
<dbReference type="InterPro" id="IPR036576">
    <property type="entry name" value="WRKY_dom_sf"/>
</dbReference>
<evidence type="ECO:0000313" key="9">
    <source>
        <dbReference type="Proteomes" id="UP000077202"/>
    </source>
</evidence>
<evidence type="ECO:0000256" key="6">
    <source>
        <dbReference type="SAM" id="MobiDB-lite"/>
    </source>
</evidence>
<evidence type="ECO:0000256" key="2">
    <source>
        <dbReference type="ARBA" id="ARBA00023015"/>
    </source>
</evidence>
<dbReference type="GO" id="GO:0043565">
    <property type="term" value="F:sequence-specific DNA binding"/>
    <property type="evidence" value="ECO:0007669"/>
    <property type="project" value="InterPro"/>
</dbReference>
<feature type="compositionally biased region" description="Low complexity" evidence="6">
    <location>
        <begin position="134"/>
        <end position="158"/>
    </location>
</feature>
<dbReference type="Gene3D" id="2.20.25.80">
    <property type="entry name" value="WRKY domain"/>
    <property type="match status" value="1"/>
</dbReference>
<accession>A0A176WIF8</accession>
<dbReference type="PROSITE" id="PS50811">
    <property type="entry name" value="WRKY"/>
    <property type="match status" value="1"/>
</dbReference>
<dbReference type="GO" id="GO:0003700">
    <property type="term" value="F:DNA-binding transcription factor activity"/>
    <property type="evidence" value="ECO:0007669"/>
    <property type="project" value="InterPro"/>
</dbReference>